<feature type="transmembrane region" description="Helical" evidence="10">
    <location>
        <begin position="268"/>
        <end position="288"/>
    </location>
</feature>
<dbReference type="SUPFAM" id="SSF47384">
    <property type="entry name" value="Homodimeric domain of signal transducing histidine kinase"/>
    <property type="match status" value="1"/>
</dbReference>
<organism evidence="14 15">
    <name type="scientific">Paracoccus mangrovi</name>
    <dbReference type="NCBI Taxonomy" id="1715645"/>
    <lineage>
        <taxon>Bacteria</taxon>
        <taxon>Pseudomonadati</taxon>
        <taxon>Pseudomonadota</taxon>
        <taxon>Alphaproteobacteria</taxon>
        <taxon>Rhodobacterales</taxon>
        <taxon>Paracoccaceae</taxon>
        <taxon>Paracoccus</taxon>
    </lineage>
</organism>
<dbReference type="SUPFAM" id="SSF55874">
    <property type="entry name" value="ATPase domain of HSP90 chaperone/DNA topoisomerase II/histidine kinase"/>
    <property type="match status" value="1"/>
</dbReference>
<feature type="transmembrane region" description="Helical" evidence="10">
    <location>
        <begin position="39"/>
        <end position="62"/>
    </location>
</feature>
<evidence type="ECO:0000313" key="14">
    <source>
        <dbReference type="EMBL" id="MFC3529426.1"/>
    </source>
</evidence>
<evidence type="ECO:0000256" key="10">
    <source>
        <dbReference type="SAM" id="Phobius"/>
    </source>
</evidence>
<dbReference type="GO" id="GO:0016301">
    <property type="term" value="F:kinase activity"/>
    <property type="evidence" value="ECO:0007669"/>
    <property type="project" value="UniProtKB-KW"/>
</dbReference>
<keyword evidence="5" id="KW-0547">Nucleotide-binding</keyword>
<protein>
    <recommendedName>
        <fullName evidence="2">histidine kinase</fullName>
        <ecNumber evidence="2">2.7.13.3</ecNumber>
    </recommendedName>
</protein>
<evidence type="ECO:0000256" key="1">
    <source>
        <dbReference type="ARBA" id="ARBA00000085"/>
    </source>
</evidence>
<dbReference type="InterPro" id="IPR005467">
    <property type="entry name" value="His_kinase_dom"/>
</dbReference>
<dbReference type="SMART" id="SM00387">
    <property type="entry name" value="HATPase_c"/>
    <property type="match status" value="1"/>
</dbReference>
<evidence type="ECO:0000259" key="11">
    <source>
        <dbReference type="PROSITE" id="PS50109"/>
    </source>
</evidence>
<dbReference type="EMBL" id="JBHRXJ010000011">
    <property type="protein sequence ID" value="MFC3529426.1"/>
    <property type="molecule type" value="Genomic_DNA"/>
</dbReference>
<dbReference type="CDD" id="cd00130">
    <property type="entry name" value="PAS"/>
    <property type="match status" value="1"/>
</dbReference>
<evidence type="ECO:0000256" key="7">
    <source>
        <dbReference type="ARBA" id="ARBA00022840"/>
    </source>
</evidence>
<dbReference type="PROSITE" id="PS50109">
    <property type="entry name" value="HIS_KIN"/>
    <property type="match status" value="1"/>
</dbReference>
<keyword evidence="6 14" id="KW-0418">Kinase</keyword>
<dbReference type="PANTHER" id="PTHR43065:SF10">
    <property type="entry name" value="PEROXIDE STRESS-ACTIVATED HISTIDINE KINASE MAK3"/>
    <property type="match status" value="1"/>
</dbReference>
<reference evidence="15" key="1">
    <citation type="journal article" date="2019" name="Int. J. Syst. Evol. Microbiol.">
        <title>The Global Catalogue of Microorganisms (GCM) 10K type strain sequencing project: providing services to taxonomists for standard genome sequencing and annotation.</title>
        <authorList>
            <consortium name="The Broad Institute Genomics Platform"/>
            <consortium name="The Broad Institute Genome Sequencing Center for Infectious Disease"/>
            <person name="Wu L."/>
            <person name="Ma J."/>
        </authorList>
    </citation>
    <scope>NUCLEOTIDE SEQUENCE [LARGE SCALE GENOMIC DNA]</scope>
    <source>
        <strain evidence="15">KCTC 42899</strain>
    </source>
</reference>
<dbReference type="EC" id="2.7.13.3" evidence="2"/>
<keyword evidence="10" id="KW-0812">Transmembrane</keyword>
<comment type="catalytic activity">
    <reaction evidence="1">
        <text>ATP + protein L-histidine = ADP + protein N-phospho-L-histidine.</text>
        <dbReference type="EC" id="2.7.13.3"/>
    </reaction>
</comment>
<comment type="caution">
    <text evidence="14">The sequence shown here is derived from an EMBL/GenBank/DDBJ whole genome shotgun (WGS) entry which is preliminary data.</text>
</comment>
<keyword evidence="3" id="KW-0597">Phosphoprotein</keyword>
<proteinExistence type="predicted"/>
<dbReference type="Gene3D" id="3.30.450.20">
    <property type="entry name" value="PAS domain"/>
    <property type="match status" value="1"/>
</dbReference>
<dbReference type="Pfam" id="PF02518">
    <property type="entry name" value="HATPase_c"/>
    <property type="match status" value="1"/>
</dbReference>
<dbReference type="PANTHER" id="PTHR43065">
    <property type="entry name" value="SENSOR HISTIDINE KINASE"/>
    <property type="match status" value="1"/>
</dbReference>
<dbReference type="InterPro" id="IPR036097">
    <property type="entry name" value="HisK_dim/P_sf"/>
</dbReference>
<dbReference type="InterPro" id="IPR003594">
    <property type="entry name" value="HATPase_dom"/>
</dbReference>
<dbReference type="Gene3D" id="3.30.565.10">
    <property type="entry name" value="Histidine kinase-like ATPase, C-terminal domain"/>
    <property type="match status" value="1"/>
</dbReference>
<dbReference type="Pfam" id="PF00512">
    <property type="entry name" value="HisKA"/>
    <property type="match status" value="1"/>
</dbReference>
<evidence type="ECO:0000256" key="6">
    <source>
        <dbReference type="ARBA" id="ARBA00022777"/>
    </source>
</evidence>
<feature type="domain" description="PAC" evidence="13">
    <location>
        <begin position="379"/>
        <end position="431"/>
    </location>
</feature>
<dbReference type="InterPro" id="IPR004358">
    <property type="entry name" value="Sig_transdc_His_kin-like_C"/>
</dbReference>
<evidence type="ECO:0000256" key="8">
    <source>
        <dbReference type="ARBA" id="ARBA00023012"/>
    </source>
</evidence>
<dbReference type="SMART" id="SM00091">
    <property type="entry name" value="PAS"/>
    <property type="match status" value="1"/>
</dbReference>
<dbReference type="InterPro" id="IPR003661">
    <property type="entry name" value="HisK_dim/P_dom"/>
</dbReference>
<dbReference type="PRINTS" id="PR00344">
    <property type="entry name" value="BCTRLSENSOR"/>
</dbReference>
<keyword evidence="10" id="KW-1133">Transmembrane helix</keyword>
<dbReference type="InterPro" id="IPR001610">
    <property type="entry name" value="PAC"/>
</dbReference>
<evidence type="ECO:0000256" key="5">
    <source>
        <dbReference type="ARBA" id="ARBA00022741"/>
    </source>
</evidence>
<evidence type="ECO:0000256" key="3">
    <source>
        <dbReference type="ARBA" id="ARBA00022553"/>
    </source>
</evidence>
<dbReference type="NCBIfam" id="TIGR00229">
    <property type="entry name" value="sensory_box"/>
    <property type="match status" value="1"/>
</dbReference>
<dbReference type="InterPro" id="IPR000700">
    <property type="entry name" value="PAS-assoc_C"/>
</dbReference>
<sequence length="674" mass="73375">MRKGGKPGQRIARPDRAGPGGEPWLADATGLPRRGGLDLLSLVPLFSILALVVLVALVIWIANRSESEQARTKLATDALWVEQTLRFQMSVDEDMLVRMSLDTASGIPESVIDARARAHIAASPEFLSVVWYDAEGRRARAVPVADAPGDDVLVARLAQSGARTARPSYGDIGPDGTVAMGLMLPGGRGFVTASLSLPLLLNRHLPWWIAEQYGVRILESGGHEIAARQRLEPAAGSPSHAISFDPPLRGVAVQIKSYQARTSFRSNLLLAVIAGLAVFGILSLLILFRSARRRRMAELRLLSETAFRRAMEESLTVGLRARDHSGRILYVNSAFCNLVGWGAAELVGKMPPMPYWDPARLDETEARHRALAESGPTVRSFETRFRHRDGREIDVQVYDAPLIDATGTHRGWMGSVIDITEQKRAARLARAQDETMARTGRLVTLGEMASTLAHELNQPLAAIASYAAGMQNLIERGNPDPALLGAANQKLARQAGRAGQIIRRIQDLVKKREPRFSPTALDEVIAETVDFLQADAREHRVRLIVRTTRVPPVQADRILLEQVLINLIRNGMEAMAESRSGDRLEVRLSAADGHAVIVVADSGAGIAPELDGRLFDAFATTKPQGMGMGLKICRSLVELHGGHLTHAPRPGGGTVFRIQLPLDDSDEKGRTWAA</sequence>
<evidence type="ECO:0000256" key="4">
    <source>
        <dbReference type="ARBA" id="ARBA00022679"/>
    </source>
</evidence>
<name>A0ABV7RAV7_9RHOB</name>
<keyword evidence="8" id="KW-0902">Two-component regulatory system</keyword>
<dbReference type="InterPro" id="IPR036890">
    <property type="entry name" value="HATPase_C_sf"/>
</dbReference>
<dbReference type="InterPro" id="IPR035965">
    <property type="entry name" value="PAS-like_dom_sf"/>
</dbReference>
<evidence type="ECO:0000256" key="9">
    <source>
        <dbReference type="SAM" id="MobiDB-lite"/>
    </source>
</evidence>
<dbReference type="Pfam" id="PF00989">
    <property type="entry name" value="PAS"/>
    <property type="match status" value="1"/>
</dbReference>
<evidence type="ECO:0000259" key="13">
    <source>
        <dbReference type="PROSITE" id="PS50113"/>
    </source>
</evidence>
<keyword evidence="10" id="KW-0472">Membrane</keyword>
<dbReference type="InterPro" id="IPR000014">
    <property type="entry name" value="PAS"/>
</dbReference>
<dbReference type="Proteomes" id="UP001595721">
    <property type="component" value="Unassembled WGS sequence"/>
</dbReference>
<accession>A0ABV7RAV7</accession>
<dbReference type="SMART" id="SM00086">
    <property type="entry name" value="PAC"/>
    <property type="match status" value="1"/>
</dbReference>
<feature type="domain" description="PAS" evidence="12">
    <location>
        <begin position="303"/>
        <end position="375"/>
    </location>
</feature>
<dbReference type="SMART" id="SM00388">
    <property type="entry name" value="HisKA"/>
    <property type="match status" value="1"/>
</dbReference>
<dbReference type="RefSeq" id="WP_377745382.1">
    <property type="nucleotide sequence ID" value="NZ_JBHRXJ010000011.1"/>
</dbReference>
<keyword evidence="7" id="KW-0067">ATP-binding</keyword>
<gene>
    <name evidence="14" type="ORF">ACFOMH_14700</name>
</gene>
<dbReference type="PROSITE" id="PS50112">
    <property type="entry name" value="PAS"/>
    <property type="match status" value="1"/>
</dbReference>
<dbReference type="InterPro" id="IPR013767">
    <property type="entry name" value="PAS_fold"/>
</dbReference>
<feature type="region of interest" description="Disordered" evidence="9">
    <location>
        <begin position="1"/>
        <end position="23"/>
    </location>
</feature>
<feature type="domain" description="Histidine kinase" evidence="11">
    <location>
        <begin position="451"/>
        <end position="664"/>
    </location>
</feature>
<dbReference type="SUPFAM" id="SSF55785">
    <property type="entry name" value="PYP-like sensor domain (PAS domain)"/>
    <property type="match status" value="1"/>
</dbReference>
<evidence type="ECO:0000313" key="15">
    <source>
        <dbReference type="Proteomes" id="UP001595721"/>
    </source>
</evidence>
<dbReference type="PROSITE" id="PS50113">
    <property type="entry name" value="PAC"/>
    <property type="match status" value="1"/>
</dbReference>
<dbReference type="CDD" id="cd00082">
    <property type="entry name" value="HisKA"/>
    <property type="match status" value="1"/>
</dbReference>
<evidence type="ECO:0000259" key="12">
    <source>
        <dbReference type="PROSITE" id="PS50112"/>
    </source>
</evidence>
<keyword evidence="4" id="KW-0808">Transferase</keyword>
<keyword evidence="15" id="KW-1185">Reference proteome</keyword>
<dbReference type="Gene3D" id="1.10.287.130">
    <property type="match status" value="1"/>
</dbReference>
<evidence type="ECO:0000256" key="2">
    <source>
        <dbReference type="ARBA" id="ARBA00012438"/>
    </source>
</evidence>